<name>A0ABU6VCR1_9FABA</name>
<accession>A0ABU6VCR1</accession>
<dbReference type="EMBL" id="JASCZI010151151">
    <property type="protein sequence ID" value="MED6170240.1"/>
    <property type="molecule type" value="Genomic_DNA"/>
</dbReference>
<comment type="caution">
    <text evidence="1">The sequence shown here is derived from an EMBL/GenBank/DDBJ whole genome shotgun (WGS) entry which is preliminary data.</text>
</comment>
<keyword evidence="2" id="KW-1185">Reference proteome</keyword>
<evidence type="ECO:0000313" key="1">
    <source>
        <dbReference type="EMBL" id="MED6170240.1"/>
    </source>
</evidence>
<dbReference type="Proteomes" id="UP001341840">
    <property type="component" value="Unassembled WGS sequence"/>
</dbReference>
<proteinExistence type="predicted"/>
<sequence length="82" mass="9815">MLRKYQRPHRVRFVLYDRSSDSHIYCVLKEQDKEELPERLVLKRWCKNAKEGAYNTENVGDPEQGFRARYGALWANCLSMCF</sequence>
<reference evidence="1 2" key="1">
    <citation type="journal article" date="2023" name="Plants (Basel)">
        <title>Bridging the Gap: Combining Genomics and Transcriptomics Approaches to Understand Stylosanthes scabra, an Orphan Legume from the Brazilian Caatinga.</title>
        <authorList>
            <person name="Ferreira-Neto J.R.C."/>
            <person name="da Silva M.D."/>
            <person name="Binneck E."/>
            <person name="de Melo N.F."/>
            <person name="da Silva R.H."/>
            <person name="de Melo A.L.T.M."/>
            <person name="Pandolfi V."/>
            <person name="Bustamante F.O."/>
            <person name="Brasileiro-Vidal A.C."/>
            <person name="Benko-Iseppon A.M."/>
        </authorList>
    </citation>
    <scope>NUCLEOTIDE SEQUENCE [LARGE SCALE GENOMIC DNA]</scope>
    <source>
        <tissue evidence="1">Leaves</tissue>
    </source>
</reference>
<organism evidence="1 2">
    <name type="scientific">Stylosanthes scabra</name>
    <dbReference type="NCBI Taxonomy" id="79078"/>
    <lineage>
        <taxon>Eukaryota</taxon>
        <taxon>Viridiplantae</taxon>
        <taxon>Streptophyta</taxon>
        <taxon>Embryophyta</taxon>
        <taxon>Tracheophyta</taxon>
        <taxon>Spermatophyta</taxon>
        <taxon>Magnoliopsida</taxon>
        <taxon>eudicotyledons</taxon>
        <taxon>Gunneridae</taxon>
        <taxon>Pentapetalae</taxon>
        <taxon>rosids</taxon>
        <taxon>fabids</taxon>
        <taxon>Fabales</taxon>
        <taxon>Fabaceae</taxon>
        <taxon>Papilionoideae</taxon>
        <taxon>50 kb inversion clade</taxon>
        <taxon>dalbergioids sensu lato</taxon>
        <taxon>Dalbergieae</taxon>
        <taxon>Pterocarpus clade</taxon>
        <taxon>Stylosanthes</taxon>
    </lineage>
</organism>
<evidence type="ECO:0000313" key="2">
    <source>
        <dbReference type="Proteomes" id="UP001341840"/>
    </source>
</evidence>
<protein>
    <submittedName>
        <fullName evidence="1">Uncharacterized protein</fullName>
    </submittedName>
</protein>
<gene>
    <name evidence="1" type="ORF">PIB30_028973</name>
</gene>